<dbReference type="Gene3D" id="1.10.287.2610">
    <property type="match status" value="1"/>
</dbReference>
<evidence type="ECO:0000256" key="1">
    <source>
        <dbReference type="ARBA" id="ARBA00022694"/>
    </source>
</evidence>
<evidence type="ECO:0000256" key="3">
    <source>
        <dbReference type="SAM" id="MobiDB-lite"/>
    </source>
</evidence>
<feature type="coiled-coil region" evidence="2">
    <location>
        <begin position="461"/>
        <end position="488"/>
    </location>
</feature>
<evidence type="ECO:0000259" key="5">
    <source>
        <dbReference type="Pfam" id="PF25151"/>
    </source>
</evidence>
<dbReference type="InterPro" id="IPR019442">
    <property type="entry name" value="THADA/TRM732_DUF2428"/>
</dbReference>
<sequence length="3127" mass="358780">MEGEVSAYFSEELVAVLPEQLKANLRSVVSKIKADAITDAKKQHEWTFVGGNCKEVQKLKTLLDESLANVARLEAEKNRCMIKQWQKYDSCQKLEEKLAAVTERFEQERVQANNLEKANAELIELIDDKEMKIEDLENEVAALAKSCDEQFGINVGLRKMNDDSSLKIQILENKEKLMEDQIAEMMVRNEKPIVELRKTFHDHLTASAKKEYELREMLASTENMVAHLKAVCMRYEEERKILQEGKDDIAIQLSRERAQAESLKNAMTELEEKFQQTNESLAKYETVAGSLSDEVEHLTFQYSQKVEEKNSQIKTLQQEHEKQNQLNENEIQALKAQLNGMRQKAKMRDSRSGQMCGVGLAQQKSNLLDGLGNGVESYENEKLNDLLYTLAQEQKTMVSTWKQWKDEAKKLRSDMETISKEKNCLIEENRQLVENNLLYIQKLNDMVRKLDENGLLTEQLNDEMKLLLEKARREVDKMRENQHRLRRLRSEDEFSDSEERLSGIGELFEREMEDGIDEVNIANSAPSFSSSSQLLQVANSAAFTNVPDNSTNMRSGIVVDEDSSPVVMLTNETKGKSESDKESFGLLLNRLREENFALLARNSELETLLKHEEERFQLLNINLEAEKAAFANKQQDCQKMIITLAEQNKLIEEMKWKLNCVGNASALEADLRDTHKWMSEMMSSVKQALGKFEMANIADNLGNLQKKMEAELQKVVDKAVLPVKEENRTLIEARMKMVQFLDKMTKLHSSVRENFEKDNASVEARLHACLEEKDKLQQDVERCRKEKEALNCRTIRAEEELEVLRMRFDVFGGEVDSRWFEAVFRNKHLANANGPTSRGNDHQEVLLSVDELQRYKTLCEQLHQTIIQPSVTDSQRQCERSVDEELNRWRSEVDDLNEKLRSMKSKIENLVESVQERDVRICELQLRLDACLSEKDNCMKQLEKWQTEAAALSVENGQWKQELDNLKLCMENVSSECLASVKTDTETLFVKIRESLPIGEDEQRQEEKKHNKQKGKWKQPQQQQQVVELEREEEYVVDSDVENDNRDSRNDYDDDDDEMTGDIMNIDVDDDLNGGNNENDDDDDLDADIDDDEDGDEDDDDDEDEFDDELDDMVRYLDDNGRKWYEQQIYMKELHVRLANTERALQEASQTLLAVQNGTDVLAEVERAEVETPELLQNLRWERQKLEEKLAVAEEEALRYRTKAQLFEDSLRNVTEALEEREQQNALVDALRQERSELMFRLNVLKEYEEENALLKDELQNLQLVVAQGPDAFRSVSVDFQERLANYKRRCIANEKRLSSVEQQLAELKSRASTLLAVLDQSSPVDQRRSVDSPTQPGEDSIQNGRGSTLPTPTRQPSPPAHHLNLGESETGSASVSSTNNNAPATATASSLQDVIVGSSDVRVSSSRGSLQSAETLAGLAKKKLTTGRRRHAAAMEMAPTAKRVCCRESLVQDPQVVGSSSVDQQHHRHSTGELVLTTFAEGEPESTELNVSYLEETPEGDDDDEALSLVWPEDVDAAFDDYEPTTVDANGRGDQPQPSGQAVECGDETEPVLGFDTVEESSSSLCWSSVSASAASTSFALPGYNIQSSSAAVGSGERSVFCLRVKMVIHCPEGNSFSIAEIRAQLNLGRRSVWLQSCCANHDFRMRDVLLPFCILSPLKSKRAEEVASKLLEIFLTFGAPSILQSDNGREFLHCICITEKCPRRHLLFIGFIEQLLNILNLAVVPLGKEHQIGIFQLIWHFWDHADEQLTSRYFSLFRSLLKIHGRNCFLNFSNEDPVTSAQLVDPMDSCPQKDCLFLKMIFDMFLSAVGTVPYVYKYLTSLLRFSGIGMDRKRLDLLWNKIMDDMSKNNTYAVHFYVALAEADVRVSKNWCHFWIGKLLHHVNKNYDDAASWHRIFTKVLPKLFKLRDYSNCCEAVKHQIANHFAVEHLADHCAILNLCLVKHELSFRLSGMYSEYFPYHLLNRTLLCGNTMIVGEAFGILIDNIEFGSVWIHLLPTAMESAGFFALYASKSDRQSMLARLKNLLIRIRSMVNEVRREDSEEEHCRDLEILSNTVKDLFDLSIYVLTHCIQYSSRHFALEMLKILVDLSFFQLPPAAGDDDSVWKRFQLEWDGEPSVVLFDCLVDRFEENRNLALELFRTVPYEIRVQFKLRDNVQWMDFLSSNKILHGDVAMTLLEFSFFQNSVSALEDKDRIYEQFLILARRLIVFSANMCEFSNLINNSNNYSIFGIFGCFNVMFKKFHLRDLTQFNGGSRTILVEVCKGGVHIAQLLLPVVSNKSRLGEDFNALSSSSCNDSMQEERVSVWRYFKQLSEFLALISEMLLEDGDFSPEVEDDSSLIRIICFYFRTLVFSCLHCGVLETSSDPFRRFCHALRRSECYSTYPLHWIDEIMAEFQNDQLSSNISRKSAGLPYLISGCLSSLASDSVEEGITVLDFVMNLLHEKCIDSDSLTTTKIHCCNVMRLLIREAQFREACRSHLRIGMITAFYAMRDQDWSVRNSANYLFSVLLTRIFGPPKQRSLTTSDNYDSDATVTSKQSDFHFFSTFYGLDDIMLELLEQCLLGSWNQSSISSAFSVLTVLTHLYPFRSHYYRSDSSNSSSCSCDARLNYLLKFWSPVFRILLTCPVMHLRQLAASALVSTLPHDNLLALIETSRQFITSIRTSSQNAINGFLQYTLRTTSTVMTKHCPSLDLVRKNCYENISILLTLLCDGSMPIESSLRNIFFGLRDLVAQSPTGCSLRRTFVRWAVTERNNMEIAWPIITEDENFRIELWTVVEKCPDLEVIFDLKKMNMMINDLMNTTSEALIHKTVSVLYKRYVLLHEVKRVTKELFWISFSRRYDAMRSLRSRSCLFLFACIYLPCTTQSRWANNIMGKLIEHLLKECCEGDEVVVDEFLFDALTFLPALHLKSIGEVSAAEYIIDLIEKLDKPLLQRLVRTILSSFCRIIRDRVESDIAMHSSFYKDDLNKLFEPVWALNSVMRSYNTDQNSILWPPSEDEREPSAVGYEYANILKACSQLMESRGRRLALNDQFISIIMKSLKRVSLPWEVLDTELTIQNTNTIDTVALGKSRPKWQAQSVIHFCFLCFSYFFYFKYLHSGLLQKNHNKMEGTVYVVFYRKSILLHQY</sequence>
<feature type="compositionally biased region" description="Polar residues" evidence="3">
    <location>
        <begin position="1332"/>
        <end position="1353"/>
    </location>
</feature>
<gene>
    <name evidence="6" type="primary">THADA</name>
    <name evidence="6" type="ORF">T12_15393</name>
</gene>
<dbReference type="GO" id="GO:0003676">
    <property type="term" value="F:nucleic acid binding"/>
    <property type="evidence" value="ECO:0007669"/>
    <property type="project" value="InterPro"/>
</dbReference>
<evidence type="ECO:0000256" key="2">
    <source>
        <dbReference type="SAM" id="Coils"/>
    </source>
</evidence>
<dbReference type="PANTHER" id="PTHR14387:SF0">
    <property type="entry name" value="DUF2428 DOMAIN-CONTAINING PROTEIN"/>
    <property type="match status" value="1"/>
</dbReference>
<accession>A0A0V0ZN89</accession>
<feature type="domain" description="DUF2428" evidence="4">
    <location>
        <begin position="2269"/>
        <end position="2498"/>
    </location>
</feature>
<dbReference type="InterPro" id="IPR036397">
    <property type="entry name" value="RNaseH_sf"/>
</dbReference>
<comment type="caution">
    <text evidence="6">The sequence shown here is derived from an EMBL/GenBank/DDBJ whole genome shotgun (WGS) entry which is preliminary data.</text>
</comment>
<feature type="coiled-coil region" evidence="2">
    <location>
        <begin position="218"/>
        <end position="344"/>
    </location>
</feature>
<feature type="coiled-coil region" evidence="2">
    <location>
        <begin position="408"/>
        <end position="435"/>
    </location>
</feature>
<dbReference type="InterPro" id="IPR056842">
    <property type="entry name" value="THADA-like_TPR_C"/>
</dbReference>
<evidence type="ECO:0000259" key="4">
    <source>
        <dbReference type="Pfam" id="PF10350"/>
    </source>
</evidence>
<feature type="coiled-coil region" evidence="2">
    <location>
        <begin position="1176"/>
        <end position="1318"/>
    </location>
</feature>
<feature type="compositionally biased region" description="Acidic residues" evidence="3">
    <location>
        <begin position="1030"/>
        <end position="1042"/>
    </location>
</feature>
<feature type="compositionally biased region" description="Low complexity" evidence="3">
    <location>
        <begin position="1373"/>
        <end position="1389"/>
    </location>
</feature>
<dbReference type="GO" id="GO:0030488">
    <property type="term" value="P:tRNA methylation"/>
    <property type="evidence" value="ECO:0007669"/>
    <property type="project" value="TreeGrafter"/>
</dbReference>
<proteinExistence type="predicted"/>
<dbReference type="Pfam" id="PF10350">
    <property type="entry name" value="DUF2428"/>
    <property type="match status" value="1"/>
</dbReference>
<dbReference type="Proteomes" id="UP000054783">
    <property type="component" value="Unassembled WGS sequence"/>
</dbReference>
<feature type="region of interest" description="Disordered" evidence="3">
    <location>
        <begin position="1319"/>
        <end position="1389"/>
    </location>
</feature>
<keyword evidence="2" id="KW-0175">Coiled coil</keyword>
<dbReference type="Gene3D" id="3.30.420.10">
    <property type="entry name" value="Ribonuclease H-like superfamily/Ribonuclease H"/>
    <property type="match status" value="1"/>
</dbReference>
<dbReference type="GO" id="GO:0005829">
    <property type="term" value="C:cytosol"/>
    <property type="evidence" value="ECO:0007669"/>
    <property type="project" value="TreeGrafter"/>
</dbReference>
<feature type="coiled-coil region" evidence="2">
    <location>
        <begin position="56"/>
        <end position="188"/>
    </location>
</feature>
<evidence type="ECO:0000313" key="6">
    <source>
        <dbReference type="EMBL" id="KRY13662.1"/>
    </source>
</evidence>
<feature type="coiled-coil region" evidence="2">
    <location>
        <begin position="752"/>
        <end position="807"/>
    </location>
</feature>
<feature type="compositionally biased region" description="Low complexity" evidence="3">
    <location>
        <begin position="1018"/>
        <end position="1027"/>
    </location>
</feature>
<feature type="coiled-coil region" evidence="2">
    <location>
        <begin position="879"/>
        <end position="962"/>
    </location>
</feature>
<name>A0A0V0ZN89_9BILA</name>
<evidence type="ECO:0000313" key="7">
    <source>
        <dbReference type="Proteomes" id="UP000054783"/>
    </source>
</evidence>
<dbReference type="Pfam" id="PF25151">
    <property type="entry name" value="TPR_Trm732_C"/>
    <property type="match status" value="1"/>
</dbReference>
<feature type="coiled-coil region" evidence="2">
    <location>
        <begin position="588"/>
        <end position="629"/>
    </location>
</feature>
<organism evidence="6 7">
    <name type="scientific">Trichinella patagoniensis</name>
    <dbReference type="NCBI Taxonomy" id="990121"/>
    <lineage>
        <taxon>Eukaryota</taxon>
        <taxon>Metazoa</taxon>
        <taxon>Ecdysozoa</taxon>
        <taxon>Nematoda</taxon>
        <taxon>Enoplea</taxon>
        <taxon>Dorylaimia</taxon>
        <taxon>Trichinellida</taxon>
        <taxon>Trichinellidae</taxon>
        <taxon>Trichinella</taxon>
    </lineage>
</organism>
<feature type="domain" description="tRNA (32-2'-O)-methyltransferase regulator THADA-like C-terminal TPR repeats region" evidence="5">
    <location>
        <begin position="2500"/>
        <end position="2675"/>
    </location>
</feature>
<protein>
    <submittedName>
        <fullName evidence="6">Thyroid adenoma-associated-like protein</fullName>
    </submittedName>
</protein>
<dbReference type="PANTHER" id="PTHR14387">
    <property type="entry name" value="THADA/DEATH RECEPTOR INTERACTING PROTEIN"/>
    <property type="match status" value="1"/>
</dbReference>
<keyword evidence="1" id="KW-0819">tRNA processing</keyword>
<dbReference type="EMBL" id="JYDQ01000134">
    <property type="protein sequence ID" value="KRY13662.1"/>
    <property type="molecule type" value="Genomic_DNA"/>
</dbReference>
<feature type="region of interest" description="Disordered" evidence="3">
    <location>
        <begin position="1000"/>
        <end position="1109"/>
    </location>
</feature>
<dbReference type="InterPro" id="IPR051954">
    <property type="entry name" value="tRNA_methyltransferase_THADA"/>
</dbReference>
<reference evidence="6 7" key="1">
    <citation type="submission" date="2015-01" db="EMBL/GenBank/DDBJ databases">
        <title>Evolution of Trichinella species and genotypes.</title>
        <authorList>
            <person name="Korhonen P.K."/>
            <person name="Edoardo P."/>
            <person name="Giuseppe L.R."/>
            <person name="Gasser R.B."/>
        </authorList>
    </citation>
    <scope>NUCLEOTIDE SEQUENCE [LARGE SCALE GENOMIC DNA]</scope>
    <source>
        <strain evidence="6">ISS2496</strain>
    </source>
</reference>
<feature type="compositionally biased region" description="Acidic residues" evidence="3">
    <location>
        <begin position="1067"/>
        <end position="1109"/>
    </location>
</feature>
<keyword evidence="7" id="KW-1185">Reference proteome</keyword>